<dbReference type="Pfam" id="PF08327">
    <property type="entry name" value="AHSA1"/>
    <property type="match status" value="1"/>
</dbReference>
<dbReference type="SUPFAM" id="SSF55961">
    <property type="entry name" value="Bet v1-like"/>
    <property type="match status" value="1"/>
</dbReference>
<dbReference type="CDD" id="cd07814">
    <property type="entry name" value="SRPBCC_CalC_Aha1-like"/>
    <property type="match status" value="1"/>
</dbReference>
<dbReference type="InterPro" id="IPR023393">
    <property type="entry name" value="START-like_dom_sf"/>
</dbReference>
<evidence type="ECO:0000259" key="2">
    <source>
        <dbReference type="Pfam" id="PF08327"/>
    </source>
</evidence>
<accession>A0A418SBC9</accession>
<protein>
    <recommendedName>
        <fullName evidence="2">Activator of Hsp90 ATPase homologue 1/2-like C-terminal domain-containing protein</fullName>
    </recommendedName>
</protein>
<dbReference type="RefSeq" id="WP_119841071.1">
    <property type="nucleotide sequence ID" value="NZ_CP060436.1"/>
</dbReference>
<proteinExistence type="inferred from homology"/>
<evidence type="ECO:0000313" key="4">
    <source>
        <dbReference type="Proteomes" id="UP000283786"/>
    </source>
</evidence>
<evidence type="ECO:0000313" key="3">
    <source>
        <dbReference type="EMBL" id="QPM91363.1"/>
    </source>
</evidence>
<dbReference type="OrthoDB" id="9805228at2"/>
<organism evidence="3 4">
    <name type="scientific">Pseudooceanicola algae</name>
    <dbReference type="NCBI Taxonomy" id="1537215"/>
    <lineage>
        <taxon>Bacteria</taxon>
        <taxon>Pseudomonadati</taxon>
        <taxon>Pseudomonadota</taxon>
        <taxon>Alphaproteobacteria</taxon>
        <taxon>Rhodobacterales</taxon>
        <taxon>Paracoccaceae</taxon>
        <taxon>Pseudooceanicola</taxon>
    </lineage>
</organism>
<reference evidence="3 4" key="1">
    <citation type="submission" date="2020-08" db="EMBL/GenBank/DDBJ databases">
        <title>Genome sequence of Rhodobacteraceae bacterium Lw-13e.</title>
        <authorList>
            <person name="Poehlein A."/>
            <person name="Wolter L."/>
            <person name="Daniel R."/>
            <person name="Brinkhoff T."/>
        </authorList>
    </citation>
    <scope>NUCLEOTIDE SEQUENCE [LARGE SCALE GENOMIC DNA]</scope>
    <source>
        <strain evidence="3 4">Lw-13e</strain>
    </source>
</reference>
<feature type="domain" description="Activator of Hsp90 ATPase homologue 1/2-like C-terminal" evidence="2">
    <location>
        <begin position="17"/>
        <end position="150"/>
    </location>
</feature>
<name>A0A418SBC9_9RHOB</name>
<dbReference type="AlphaFoldDB" id="A0A418SBC9"/>
<dbReference type="Gene3D" id="3.30.530.20">
    <property type="match status" value="1"/>
</dbReference>
<keyword evidence="4" id="KW-1185">Reference proteome</keyword>
<sequence length="159" mass="17708">MKDTEAEALELVRDYPVTPDRLWRAVTEPEQLLQWFGPEGVYIAECQMDFRTTGPWTCSMIGRESGTRFKVSGQVTKVAAPEDGQAEVGLTWAWHDDSDRRGPESHVIFRVQATETGARLILRHSGLASAEQADSHSKGWLSALRKMDIHLSSPGVQDA</sequence>
<dbReference type="EMBL" id="CP060436">
    <property type="protein sequence ID" value="QPM91363.1"/>
    <property type="molecule type" value="Genomic_DNA"/>
</dbReference>
<comment type="similarity">
    <text evidence="1">Belongs to the AHA1 family.</text>
</comment>
<evidence type="ECO:0000256" key="1">
    <source>
        <dbReference type="ARBA" id="ARBA00006817"/>
    </source>
</evidence>
<dbReference type="Proteomes" id="UP000283786">
    <property type="component" value="Chromosome"/>
</dbReference>
<gene>
    <name evidence="3" type="ORF">PSAL_026160</name>
</gene>
<dbReference type="KEGG" id="palw:PSAL_026160"/>
<dbReference type="InterPro" id="IPR013538">
    <property type="entry name" value="ASHA1/2-like_C"/>
</dbReference>